<evidence type="ECO:0000313" key="1">
    <source>
        <dbReference type="EMBL" id="KIS36332.1"/>
    </source>
</evidence>
<dbReference type="Proteomes" id="UP000050700">
    <property type="component" value="Unassembled WGS sequence"/>
</dbReference>
<accession>A0A158SZN8</accession>
<sequence length="34" mass="4086">MPFLFMNGKAFLLNEFQCFLLLQYIAEINRTFVI</sequence>
<organism evidence="1 2">
    <name type="scientific">Haemophilus influenzae</name>
    <dbReference type="NCBI Taxonomy" id="727"/>
    <lineage>
        <taxon>Bacteria</taxon>
        <taxon>Pseudomonadati</taxon>
        <taxon>Pseudomonadota</taxon>
        <taxon>Gammaproteobacteria</taxon>
        <taxon>Pasteurellales</taxon>
        <taxon>Pasteurellaceae</taxon>
        <taxon>Haemophilus</taxon>
    </lineage>
</organism>
<comment type="caution">
    <text evidence="1">The sequence shown here is derived from an EMBL/GenBank/DDBJ whole genome shotgun (WGS) entry which is preliminary data.</text>
</comment>
<evidence type="ECO:0000313" key="2">
    <source>
        <dbReference type="Proteomes" id="UP000050700"/>
    </source>
</evidence>
<dbReference type="EMBL" id="JMQP01000002">
    <property type="protein sequence ID" value="KIS36332.1"/>
    <property type="molecule type" value="Genomic_DNA"/>
</dbReference>
<name>A0A158SZN8_HAEIF</name>
<dbReference type="PATRIC" id="fig|727.582.peg.1800"/>
<reference evidence="1 2" key="1">
    <citation type="submission" date="2014-05" db="EMBL/GenBank/DDBJ databases">
        <title>Methylome analysis of the phasevarions of Haemophilus influenzae.</title>
        <authorList>
            <person name="Atack J.M."/>
            <person name="Fox K.L."/>
            <person name="Power P.M."/>
            <person name="Clark T."/>
            <person name="Jurcisek J."/>
            <person name="Korlach J."/>
            <person name="Bakaletz L.O."/>
            <person name="Jennings M.P."/>
        </authorList>
    </citation>
    <scope>NUCLEOTIDE SEQUENCE [LARGE SCALE GENOMIC DNA]</scope>
    <source>
        <strain evidence="1 2">1209</strain>
    </source>
</reference>
<protein>
    <submittedName>
        <fullName evidence="1">Uncharacterized protein</fullName>
    </submittedName>
</protein>
<proteinExistence type="predicted"/>
<dbReference type="AlphaFoldDB" id="A0A158SZN8"/>
<gene>
    <name evidence="1" type="ORF">NTHI1209_01975</name>
</gene>